<keyword evidence="2" id="KW-1185">Reference proteome</keyword>
<reference evidence="1 2" key="2">
    <citation type="submission" date="2018-11" db="EMBL/GenBank/DDBJ databases">
        <authorList>
            <consortium name="Pathogen Informatics"/>
        </authorList>
    </citation>
    <scope>NUCLEOTIDE SEQUENCE [LARGE SCALE GENOMIC DNA]</scope>
</reference>
<organism evidence="3">
    <name type="scientific">Gongylonema pulchrum</name>
    <dbReference type="NCBI Taxonomy" id="637853"/>
    <lineage>
        <taxon>Eukaryota</taxon>
        <taxon>Metazoa</taxon>
        <taxon>Ecdysozoa</taxon>
        <taxon>Nematoda</taxon>
        <taxon>Chromadorea</taxon>
        <taxon>Rhabditida</taxon>
        <taxon>Spirurina</taxon>
        <taxon>Spiruromorpha</taxon>
        <taxon>Spiruroidea</taxon>
        <taxon>Gongylonematidae</taxon>
        <taxon>Gongylonema</taxon>
    </lineage>
</organism>
<dbReference type="WBParaSite" id="GPUH_0000969301-mRNA-1">
    <property type="protein sequence ID" value="GPUH_0000969301-mRNA-1"/>
    <property type="gene ID" value="GPUH_0000969301"/>
</dbReference>
<dbReference type="Proteomes" id="UP000271098">
    <property type="component" value="Unassembled WGS sequence"/>
</dbReference>
<gene>
    <name evidence="1" type="ORF">GPUH_LOCUS9680</name>
</gene>
<reference evidence="3" key="1">
    <citation type="submission" date="2016-06" db="UniProtKB">
        <authorList>
            <consortium name="WormBaseParasite"/>
        </authorList>
    </citation>
    <scope>IDENTIFICATION</scope>
</reference>
<evidence type="ECO:0000313" key="3">
    <source>
        <dbReference type="WBParaSite" id="GPUH_0000969301-mRNA-1"/>
    </source>
</evidence>
<evidence type="ECO:0000313" key="2">
    <source>
        <dbReference type="Proteomes" id="UP000271098"/>
    </source>
</evidence>
<dbReference type="EMBL" id="UYRT01032934">
    <property type="protein sequence ID" value="VDK75940.1"/>
    <property type="molecule type" value="Genomic_DNA"/>
</dbReference>
<protein>
    <submittedName>
        <fullName evidence="1 3">Uncharacterized protein</fullName>
    </submittedName>
</protein>
<proteinExistence type="predicted"/>
<name>A0A183DLU1_9BILA</name>
<dbReference type="AlphaFoldDB" id="A0A183DLU1"/>
<accession>A0A183DLU1</accession>
<evidence type="ECO:0000313" key="1">
    <source>
        <dbReference type="EMBL" id="VDK75940.1"/>
    </source>
</evidence>
<sequence>MDVPEDEWFDVIEDGGLDKAEENEYFDVAGLTEVVKRGSCGEWRKQLLSRSFSEKCTRTQFY</sequence>